<dbReference type="InterPro" id="IPR038766">
    <property type="entry name" value="Membrane_comp_ABC_pdt"/>
</dbReference>
<dbReference type="PANTHER" id="PTHR30287:SF2">
    <property type="entry name" value="BLL1001 PROTEIN"/>
    <property type="match status" value="1"/>
</dbReference>
<evidence type="ECO:0000256" key="2">
    <source>
        <dbReference type="ARBA" id="ARBA00022475"/>
    </source>
</evidence>
<feature type="domain" description="ABC3 transporter permease C-terminal" evidence="7">
    <location>
        <begin position="736"/>
        <end position="850"/>
    </location>
</feature>
<dbReference type="OrthoDB" id="5291724at2"/>
<evidence type="ECO:0000256" key="5">
    <source>
        <dbReference type="ARBA" id="ARBA00023136"/>
    </source>
</evidence>
<name>A0A221KGJ1_VITFI</name>
<keyword evidence="5 6" id="KW-0472">Membrane</keyword>
<protein>
    <submittedName>
        <fullName evidence="8">ABC transporter permease</fullName>
    </submittedName>
</protein>
<feature type="transmembrane region" description="Helical" evidence="6">
    <location>
        <begin position="361"/>
        <end position="387"/>
    </location>
</feature>
<feature type="domain" description="ABC3 transporter permease C-terminal" evidence="7">
    <location>
        <begin position="266"/>
        <end position="389"/>
    </location>
</feature>
<dbReference type="Pfam" id="PF02687">
    <property type="entry name" value="FtsX"/>
    <property type="match status" value="2"/>
</dbReference>
<feature type="transmembrane region" description="Helical" evidence="6">
    <location>
        <begin position="733"/>
        <end position="756"/>
    </location>
</feature>
<gene>
    <name evidence="8" type="ORF">VITFI_CDS2358</name>
</gene>
<feature type="transmembrane region" description="Helical" evidence="6">
    <location>
        <begin position="308"/>
        <end position="341"/>
    </location>
</feature>
<dbReference type="EMBL" id="CP022423">
    <property type="protein sequence ID" value="ASM78136.1"/>
    <property type="molecule type" value="Genomic_DNA"/>
</dbReference>
<dbReference type="InterPro" id="IPR003838">
    <property type="entry name" value="ABC3_permease_C"/>
</dbReference>
<feature type="transmembrane region" description="Helical" evidence="6">
    <location>
        <begin position="264"/>
        <end position="287"/>
    </location>
</feature>
<keyword evidence="9" id="KW-1185">Reference proteome</keyword>
<evidence type="ECO:0000313" key="8">
    <source>
        <dbReference type="EMBL" id="ASM78136.1"/>
    </source>
</evidence>
<keyword evidence="4 6" id="KW-1133">Transmembrane helix</keyword>
<dbReference type="RefSeq" id="WP_089417110.1">
    <property type="nucleotide sequence ID" value="NZ_CP022423.1"/>
</dbReference>
<dbReference type="KEGG" id="vff:VITFI_CDS2358"/>
<comment type="subcellular location">
    <subcellularLocation>
        <location evidence="1">Cell membrane</location>
        <topology evidence="1">Multi-pass membrane protein</topology>
    </subcellularLocation>
</comment>
<dbReference type="PANTHER" id="PTHR30287">
    <property type="entry name" value="MEMBRANE COMPONENT OF PREDICTED ABC SUPERFAMILY METABOLITE UPTAKE TRANSPORTER"/>
    <property type="match status" value="1"/>
</dbReference>
<organism evidence="8 9">
    <name type="scientific">Vitreoscilla filiformis</name>
    <dbReference type="NCBI Taxonomy" id="63"/>
    <lineage>
        <taxon>Bacteria</taxon>
        <taxon>Pseudomonadati</taxon>
        <taxon>Pseudomonadota</taxon>
        <taxon>Betaproteobacteria</taxon>
        <taxon>Neisseriales</taxon>
        <taxon>Neisseriaceae</taxon>
        <taxon>Vitreoscilla</taxon>
    </lineage>
</organism>
<proteinExistence type="predicted"/>
<dbReference type="GO" id="GO:0005886">
    <property type="term" value="C:plasma membrane"/>
    <property type="evidence" value="ECO:0007669"/>
    <property type="project" value="UniProtKB-SubCell"/>
</dbReference>
<evidence type="ECO:0000256" key="3">
    <source>
        <dbReference type="ARBA" id="ARBA00022692"/>
    </source>
</evidence>
<dbReference type="AlphaFoldDB" id="A0A221KGJ1"/>
<evidence type="ECO:0000256" key="6">
    <source>
        <dbReference type="SAM" id="Phobius"/>
    </source>
</evidence>
<feature type="transmembrane region" description="Helical" evidence="6">
    <location>
        <begin position="490"/>
        <end position="512"/>
    </location>
</feature>
<feature type="transmembrane region" description="Helical" evidence="6">
    <location>
        <begin position="823"/>
        <end position="845"/>
    </location>
</feature>
<evidence type="ECO:0000256" key="4">
    <source>
        <dbReference type="ARBA" id="ARBA00022989"/>
    </source>
</evidence>
<evidence type="ECO:0000256" key="1">
    <source>
        <dbReference type="ARBA" id="ARBA00004651"/>
    </source>
</evidence>
<feature type="transmembrane region" description="Helical" evidence="6">
    <location>
        <begin position="433"/>
        <end position="457"/>
    </location>
</feature>
<keyword evidence="2" id="KW-1003">Cell membrane</keyword>
<keyword evidence="3 6" id="KW-0812">Transmembrane</keyword>
<reference evidence="8 9" key="1">
    <citation type="submission" date="2017-07" db="EMBL/GenBank/DDBJ databases">
        <title>Complete Genome Sequence of the cosmetic ferment Vitreoscilla filiformis (ATCC15551).</title>
        <authorList>
            <person name="Contreras S."/>
            <person name="Sagory-Zalkind P."/>
            <person name="Blanquart H."/>
            <person name="Iltis A."/>
            <person name="Morand S.C."/>
        </authorList>
    </citation>
    <scope>NUCLEOTIDE SEQUENCE [LARGE SCALE GENOMIC DNA]</scope>
    <source>
        <strain evidence="8 9">ATCC 15551</strain>
    </source>
</reference>
<accession>A0A221KGJ1</accession>
<evidence type="ECO:0000313" key="9">
    <source>
        <dbReference type="Proteomes" id="UP000199729"/>
    </source>
</evidence>
<dbReference type="Proteomes" id="UP000199729">
    <property type="component" value="Chromosome"/>
</dbReference>
<feature type="transmembrane region" description="Helical" evidence="6">
    <location>
        <begin position="777"/>
        <end position="803"/>
    </location>
</feature>
<sequence>MPIELRPLRSWHLAWAEWRRHPWRQLAALLSVALGVALAFSVVLINESALAEFAAATRAANGEPDLSLTGTGPTPSVPEGWLDGWADDPTVQVASPRIDAEGWVDGGAERWPVTLRGVDALTVWAVAPDLMPQPDTPSPVATLDPGLVFVNPTLAQRLGSNVRQITLITAQGRQTFRIGGRVAAAGGPLAVVDIAAAQALTGATVSGEVPGRISRVDVRLVPGVDRARWVAVASASLPPTLRIESPDDARQRVSNLSRAYRVNLTVLALVALVVGAFLVFSVMSLAVAQRTPALALLGVLGMTARQRLTLVLGECAATGGVASVLGLALGTGMAAAALHWLAGDLGGGYFGGQQPALRWSVEAAAGLGALGMLAALAGGAWPAWQAAQLAPAQALKGLGPLQGGDPPAWPGLLLLAMGSGLALVPAWEGLPIGAYVAVAAWLVGGISLVPWAVRVLLGQRRHHAGERAETHPIWLLGVQRARRFRATATAAVAGVVASLALCVALTVMVASFREAVSQWLVAVLPADLYARATPPGTAAPQHVVFPMGVADDVAQRPGVARVLPGRSFSVLLSPQQPEVWIQARPLGDHPEQRLPLVAPPVERPPGAVGAFVSEAVVALHGVQPGQWLNLPVNSPSGQPLRVFVQGVWRDYARQFGSVALDLADFQRHTGDEAVNELALWLAPDAAPAAVQDALRAVVHARGGDAQALSLASTAQIKAISLAIFDRSFAVTRYLQAVAILIGLAGVAASLSAQVLARRREFGLLLHLGLSRAQVLRLVVWETLGWLVAGAVVGVLLGLAISGVLVKVVNPQSFHWTMDWRVPWLDVGGLAVAVLVAGGITSALAARHAASGDAVRAVKEDW</sequence>
<evidence type="ECO:0000259" key="7">
    <source>
        <dbReference type="Pfam" id="PF02687"/>
    </source>
</evidence>